<evidence type="ECO:0000313" key="3">
    <source>
        <dbReference type="Proteomes" id="UP000440004"/>
    </source>
</evidence>
<dbReference type="GO" id="GO:0004803">
    <property type="term" value="F:transposase activity"/>
    <property type="evidence" value="ECO:0007669"/>
    <property type="project" value="InterPro"/>
</dbReference>
<dbReference type="Proteomes" id="UP000440004">
    <property type="component" value="Unassembled WGS sequence"/>
</dbReference>
<reference evidence="2 3" key="1">
    <citation type="submission" date="2019-10" db="EMBL/GenBank/DDBJ databases">
        <title>Alkalibaculum tamaniensis sp.nov., a new alkaliphilic acetogen, isolated on methoxylated aromatics from a mud volcano.</title>
        <authorList>
            <person name="Khomyakova M.A."/>
            <person name="Merkel A.Y."/>
            <person name="Bonch-Osmolovskaya E.A."/>
            <person name="Slobodkin A.I."/>
        </authorList>
    </citation>
    <scope>NUCLEOTIDE SEQUENCE [LARGE SCALE GENOMIC DNA]</scope>
    <source>
        <strain evidence="2 3">M08DMB</strain>
    </source>
</reference>
<name>A0A6A7KCS8_9FIRM</name>
<evidence type="ECO:0000259" key="1">
    <source>
        <dbReference type="Pfam" id="PF02371"/>
    </source>
</evidence>
<feature type="domain" description="Transposase IS116/IS110/IS902 C-terminal" evidence="1">
    <location>
        <begin position="1"/>
        <end position="45"/>
    </location>
</feature>
<dbReference type="InterPro" id="IPR047650">
    <property type="entry name" value="Transpos_IS110"/>
</dbReference>
<accession>A0A6A7KCS8</accession>
<sequence>KESGNFKGTKISMSKRGSRFARRVLFTAARCSISSVNEKAVNPVLKQYYELKKQSKPKKVALGAVMHKITNFIFAVLRDNQPFVIKSVDEHCTDYQNKQIA</sequence>
<keyword evidence="3" id="KW-1185">Reference proteome</keyword>
<protein>
    <submittedName>
        <fullName evidence="2">Transposase</fullName>
    </submittedName>
</protein>
<gene>
    <name evidence="2" type="ORF">GC105_16300</name>
</gene>
<dbReference type="RefSeq" id="WP_152806956.1">
    <property type="nucleotide sequence ID" value="NZ_WHNX01000062.1"/>
</dbReference>
<dbReference type="EMBL" id="WHNX01000062">
    <property type="protein sequence ID" value="MPW27328.1"/>
    <property type="molecule type" value="Genomic_DNA"/>
</dbReference>
<evidence type="ECO:0000313" key="2">
    <source>
        <dbReference type="EMBL" id="MPW27328.1"/>
    </source>
</evidence>
<proteinExistence type="predicted"/>
<dbReference type="InterPro" id="IPR003346">
    <property type="entry name" value="Transposase_20"/>
</dbReference>
<organism evidence="2 3">
    <name type="scientific">Alkalibaculum sporogenes</name>
    <dbReference type="NCBI Taxonomy" id="2655001"/>
    <lineage>
        <taxon>Bacteria</taxon>
        <taxon>Bacillati</taxon>
        <taxon>Bacillota</taxon>
        <taxon>Clostridia</taxon>
        <taxon>Eubacteriales</taxon>
        <taxon>Eubacteriaceae</taxon>
        <taxon>Alkalibaculum</taxon>
    </lineage>
</organism>
<dbReference type="AlphaFoldDB" id="A0A6A7KCS8"/>
<dbReference type="GO" id="GO:0006313">
    <property type="term" value="P:DNA transposition"/>
    <property type="evidence" value="ECO:0007669"/>
    <property type="project" value="InterPro"/>
</dbReference>
<comment type="caution">
    <text evidence="2">The sequence shown here is derived from an EMBL/GenBank/DDBJ whole genome shotgun (WGS) entry which is preliminary data.</text>
</comment>
<dbReference type="PANTHER" id="PTHR33055">
    <property type="entry name" value="TRANSPOSASE FOR INSERTION SEQUENCE ELEMENT IS1111A"/>
    <property type="match status" value="1"/>
</dbReference>
<dbReference type="GO" id="GO:0003677">
    <property type="term" value="F:DNA binding"/>
    <property type="evidence" value="ECO:0007669"/>
    <property type="project" value="InterPro"/>
</dbReference>
<dbReference type="Pfam" id="PF02371">
    <property type="entry name" value="Transposase_20"/>
    <property type="match status" value="1"/>
</dbReference>
<dbReference type="PANTHER" id="PTHR33055:SF15">
    <property type="entry name" value="TRANSPOSASE-RELATED"/>
    <property type="match status" value="1"/>
</dbReference>
<feature type="non-terminal residue" evidence="2">
    <location>
        <position position="1"/>
    </location>
</feature>